<dbReference type="EMBL" id="HBEQ01007835">
    <property type="protein sequence ID" value="CAD8518824.1"/>
    <property type="molecule type" value="Transcribed_RNA"/>
</dbReference>
<proteinExistence type="predicted"/>
<dbReference type="PANTHER" id="PTHR40743">
    <property type="entry name" value="NUCLEOTIDE-DIPHOSPHO-SUGAR TRANSFERASE CONTAINING PROTEIN"/>
    <property type="match status" value="1"/>
</dbReference>
<dbReference type="AlphaFoldDB" id="A0A7S0NKK8"/>
<dbReference type="Gene3D" id="3.90.550.10">
    <property type="entry name" value="Spore Coat Polysaccharide Biosynthesis Protein SpsA, Chain A"/>
    <property type="match status" value="1"/>
</dbReference>
<sequence length="426" mass="47177">MAPFNEDAPLLDAKASGAERAFIGVPVASGALARSNSRIASVARAVLVAAIACTCVAAGANHVLHRISFEPHANGIKSFLGWAPDGLDVPLNPPEVTLLAACHLVPERVPAFRNAINSWVKAAHDEGGQKRSFDKVILVDWSSEADLWGETAKAWGGSGIPTPLSFYKVYGDNGEPLKWQLAKAVNFGLSKVTTDTVLKVDCDTYVERGLLELNPLQNHAGDRKIFRYGDYRSAKDENEIHINGCIMARMDTLRAVNMYDERLQQYGWDDSNLYDRLRDSGAQDLNITRRNAAGHTYITHVWHPHSEMSQDARVGASCVNRCAVNRLERYNPWKNQRRAEYHEIAEAPPNVPGSVNFHSYRGGSLPSVLDILGKATADLLATYCKNSQYAAAKCYGWSDWSDGWDFKEELDTDKDVRWATEQLKAM</sequence>
<name>A0A7S0NKK8_MICPS</name>
<gene>
    <name evidence="1" type="ORF">MCOM1403_LOCUS6250</name>
</gene>
<dbReference type="CDD" id="cd00761">
    <property type="entry name" value="Glyco_tranf_GTA_type"/>
    <property type="match status" value="1"/>
</dbReference>
<dbReference type="InterPro" id="IPR029044">
    <property type="entry name" value="Nucleotide-diphossugar_trans"/>
</dbReference>
<organism evidence="1">
    <name type="scientific">Micromonas pusilla</name>
    <name type="common">Picoplanktonic green alga</name>
    <name type="synonym">Chromulina pusilla</name>
    <dbReference type="NCBI Taxonomy" id="38833"/>
    <lineage>
        <taxon>Eukaryota</taxon>
        <taxon>Viridiplantae</taxon>
        <taxon>Chlorophyta</taxon>
        <taxon>Mamiellophyceae</taxon>
        <taxon>Mamiellales</taxon>
        <taxon>Mamiellaceae</taxon>
        <taxon>Micromonas</taxon>
    </lineage>
</organism>
<protein>
    <submittedName>
        <fullName evidence="1">Uncharacterized protein</fullName>
    </submittedName>
</protein>
<dbReference type="PANTHER" id="PTHR40743:SF1">
    <property type="entry name" value="POSSIBLE GLYCOSYLTRANSFERASE"/>
    <property type="match status" value="1"/>
</dbReference>
<reference evidence="1" key="1">
    <citation type="submission" date="2021-01" db="EMBL/GenBank/DDBJ databases">
        <authorList>
            <person name="Corre E."/>
            <person name="Pelletier E."/>
            <person name="Niang G."/>
            <person name="Scheremetjew M."/>
            <person name="Finn R."/>
            <person name="Kale V."/>
            <person name="Holt S."/>
            <person name="Cochrane G."/>
            <person name="Meng A."/>
            <person name="Brown T."/>
            <person name="Cohen L."/>
        </authorList>
    </citation>
    <scope>NUCLEOTIDE SEQUENCE</scope>
    <source>
        <strain evidence="1">CCMP1723</strain>
    </source>
</reference>
<evidence type="ECO:0000313" key="1">
    <source>
        <dbReference type="EMBL" id="CAD8518824.1"/>
    </source>
</evidence>
<dbReference type="SUPFAM" id="SSF53448">
    <property type="entry name" value="Nucleotide-diphospho-sugar transferases"/>
    <property type="match status" value="1"/>
</dbReference>
<accession>A0A7S0NKK8</accession>